<dbReference type="Proteomes" id="UP000006727">
    <property type="component" value="Chromosome 14"/>
</dbReference>
<dbReference type="AlphaFoldDB" id="A0A2K1JIQ2"/>
<name>A0A2K1JIQ2_PHYPA</name>
<reference evidence="1 3" key="2">
    <citation type="journal article" date="2018" name="Plant J.">
        <title>The Physcomitrella patens chromosome-scale assembly reveals moss genome structure and evolution.</title>
        <authorList>
            <person name="Lang D."/>
            <person name="Ullrich K.K."/>
            <person name="Murat F."/>
            <person name="Fuchs J."/>
            <person name="Jenkins J."/>
            <person name="Haas F.B."/>
            <person name="Piednoel M."/>
            <person name="Gundlach H."/>
            <person name="Van Bel M."/>
            <person name="Meyberg R."/>
            <person name="Vives C."/>
            <person name="Morata J."/>
            <person name="Symeonidi A."/>
            <person name="Hiss M."/>
            <person name="Muchero W."/>
            <person name="Kamisugi Y."/>
            <person name="Saleh O."/>
            <person name="Blanc G."/>
            <person name="Decker E.L."/>
            <person name="van Gessel N."/>
            <person name="Grimwood J."/>
            <person name="Hayes R.D."/>
            <person name="Graham S.W."/>
            <person name="Gunter L.E."/>
            <person name="McDaniel S.F."/>
            <person name="Hoernstein S.N.W."/>
            <person name="Larsson A."/>
            <person name="Li F.W."/>
            <person name="Perroud P.F."/>
            <person name="Phillips J."/>
            <person name="Ranjan P."/>
            <person name="Rokshar D.S."/>
            <person name="Rothfels C.J."/>
            <person name="Schneider L."/>
            <person name="Shu S."/>
            <person name="Stevenson D.W."/>
            <person name="Thummler F."/>
            <person name="Tillich M."/>
            <person name="Villarreal Aguilar J.C."/>
            <person name="Widiez T."/>
            <person name="Wong G.K."/>
            <person name="Wymore A."/>
            <person name="Zhang Y."/>
            <person name="Zimmer A.D."/>
            <person name="Quatrano R.S."/>
            <person name="Mayer K.F.X."/>
            <person name="Goodstein D."/>
            <person name="Casacuberta J.M."/>
            <person name="Vandepoele K."/>
            <person name="Reski R."/>
            <person name="Cuming A.C."/>
            <person name="Tuskan G.A."/>
            <person name="Maumus F."/>
            <person name="Salse J."/>
            <person name="Schmutz J."/>
            <person name="Rensing S.A."/>
        </authorList>
    </citation>
    <scope>NUCLEOTIDE SEQUENCE [LARGE SCALE GENOMIC DNA]</scope>
    <source>
        <strain evidence="2 3">cv. Gransden 2004</strain>
    </source>
</reference>
<evidence type="ECO:0000313" key="1">
    <source>
        <dbReference type="EMBL" id="PNR41399.1"/>
    </source>
</evidence>
<accession>A0A2K1JIQ2</accession>
<reference evidence="2" key="3">
    <citation type="submission" date="2020-12" db="UniProtKB">
        <authorList>
            <consortium name="EnsemblPlants"/>
        </authorList>
    </citation>
    <scope>IDENTIFICATION</scope>
</reference>
<reference evidence="1 3" key="1">
    <citation type="journal article" date="2008" name="Science">
        <title>The Physcomitrella genome reveals evolutionary insights into the conquest of land by plants.</title>
        <authorList>
            <person name="Rensing S."/>
            <person name="Lang D."/>
            <person name="Zimmer A."/>
            <person name="Terry A."/>
            <person name="Salamov A."/>
            <person name="Shapiro H."/>
            <person name="Nishiyama T."/>
            <person name="Perroud P.-F."/>
            <person name="Lindquist E."/>
            <person name="Kamisugi Y."/>
            <person name="Tanahashi T."/>
            <person name="Sakakibara K."/>
            <person name="Fujita T."/>
            <person name="Oishi K."/>
            <person name="Shin-I T."/>
            <person name="Kuroki Y."/>
            <person name="Toyoda A."/>
            <person name="Suzuki Y."/>
            <person name="Hashimoto A."/>
            <person name="Yamaguchi K."/>
            <person name="Sugano A."/>
            <person name="Kohara Y."/>
            <person name="Fujiyama A."/>
            <person name="Anterola A."/>
            <person name="Aoki S."/>
            <person name="Ashton N."/>
            <person name="Barbazuk W.B."/>
            <person name="Barker E."/>
            <person name="Bennetzen J."/>
            <person name="Bezanilla M."/>
            <person name="Blankenship R."/>
            <person name="Cho S.H."/>
            <person name="Dutcher S."/>
            <person name="Estelle M."/>
            <person name="Fawcett J.A."/>
            <person name="Gundlach H."/>
            <person name="Hanada K."/>
            <person name="Heyl A."/>
            <person name="Hicks K.A."/>
            <person name="Hugh J."/>
            <person name="Lohr M."/>
            <person name="Mayer K."/>
            <person name="Melkozernov A."/>
            <person name="Murata T."/>
            <person name="Nelson D."/>
            <person name="Pils B."/>
            <person name="Prigge M."/>
            <person name="Reiss B."/>
            <person name="Renner T."/>
            <person name="Rombauts S."/>
            <person name="Rushton P."/>
            <person name="Sanderfoot A."/>
            <person name="Schween G."/>
            <person name="Shiu S.-H."/>
            <person name="Stueber K."/>
            <person name="Theodoulou F.L."/>
            <person name="Tu H."/>
            <person name="Van de Peer Y."/>
            <person name="Verrier P.J."/>
            <person name="Waters E."/>
            <person name="Wood A."/>
            <person name="Yang L."/>
            <person name="Cove D."/>
            <person name="Cuming A."/>
            <person name="Hasebe M."/>
            <person name="Lucas S."/>
            <person name="Mishler D.B."/>
            <person name="Reski R."/>
            <person name="Grigoriev I."/>
            <person name="Quatrano R.S."/>
            <person name="Boore J.L."/>
        </authorList>
    </citation>
    <scope>NUCLEOTIDE SEQUENCE [LARGE SCALE GENOMIC DNA]</scope>
    <source>
        <strain evidence="2 3">cv. Gransden 2004</strain>
    </source>
</reference>
<dbReference type="EMBL" id="ABEU02000014">
    <property type="protein sequence ID" value="PNR41399.1"/>
    <property type="molecule type" value="Genomic_DNA"/>
</dbReference>
<proteinExistence type="predicted"/>
<dbReference type="PaxDb" id="3218-PP1S34_246V6.1"/>
<organism evidence="1">
    <name type="scientific">Physcomitrium patens</name>
    <name type="common">Spreading-leaved earth moss</name>
    <name type="synonym">Physcomitrella patens</name>
    <dbReference type="NCBI Taxonomy" id="3218"/>
    <lineage>
        <taxon>Eukaryota</taxon>
        <taxon>Viridiplantae</taxon>
        <taxon>Streptophyta</taxon>
        <taxon>Embryophyta</taxon>
        <taxon>Bryophyta</taxon>
        <taxon>Bryophytina</taxon>
        <taxon>Bryopsida</taxon>
        <taxon>Funariidae</taxon>
        <taxon>Funariales</taxon>
        <taxon>Funariaceae</taxon>
        <taxon>Physcomitrium</taxon>
    </lineage>
</organism>
<dbReference type="Gramene" id="Pp3c14_20910V3.1">
    <property type="protein sequence ID" value="Pp3c14_20910V3.1"/>
    <property type="gene ID" value="Pp3c14_20910"/>
</dbReference>
<protein>
    <submittedName>
        <fullName evidence="1 2">Uncharacterized protein</fullName>
    </submittedName>
</protein>
<dbReference type="InParanoid" id="A0A2K1JIQ2"/>
<sequence length="110" mass="12294">MYADLVKLGDMQVTTIHFGCISQLQEMHVSIYIDGISSFPKHVHSIRQNKPFLSGPGLCSSFSHCHYRRCLLQLGGLTEMNGSRPRILFYWQPQAPTADKKLDLIGASTG</sequence>
<evidence type="ECO:0000313" key="2">
    <source>
        <dbReference type="EnsemblPlants" id="Pp3c14_20910V3.1"/>
    </source>
</evidence>
<evidence type="ECO:0000313" key="3">
    <source>
        <dbReference type="Proteomes" id="UP000006727"/>
    </source>
</evidence>
<gene>
    <name evidence="1" type="ORF">PHYPA_018802</name>
</gene>
<keyword evidence="3" id="KW-1185">Reference proteome</keyword>
<dbReference type="EnsemblPlants" id="Pp3c14_20910V3.1">
    <property type="protein sequence ID" value="Pp3c14_20910V3.1"/>
    <property type="gene ID" value="Pp3c14_20910"/>
</dbReference>